<name>A0A4P6UHT5_9BURK</name>
<dbReference type="Proteomes" id="UP000292939">
    <property type="component" value="Chromosome"/>
</dbReference>
<accession>A0A4P6UHT5</accession>
<gene>
    <name evidence="1" type="ORF">DW355_06565</name>
</gene>
<protein>
    <submittedName>
        <fullName evidence="1">Uncharacterized protein</fullName>
    </submittedName>
</protein>
<proteinExistence type="predicted"/>
<dbReference type="RefSeq" id="WP_131278644.1">
    <property type="nucleotide sequence ID" value="NZ_CP031395.1"/>
</dbReference>
<dbReference type="AlphaFoldDB" id="A0A4P6UHT5"/>
<evidence type="ECO:0000313" key="1">
    <source>
        <dbReference type="EMBL" id="QBK04493.1"/>
    </source>
</evidence>
<dbReference type="KEGG" id="hgr:DW355_06565"/>
<evidence type="ECO:0000313" key="2">
    <source>
        <dbReference type="Proteomes" id="UP000292939"/>
    </source>
</evidence>
<sequence>MPDLTDLEVKLRFYWRTALRRQFPGYIGAVRVSIKPPAGISVGKLDRLVFKVPELYEDGQEVLRVDSFHYHRVVSPGVAIPSKLVDRNVLSFRLIQGAWRAGIFEFPGLHLKRHEIERRVRYGVITQIEEVIDRYMNSELPENRRLSTQDVKAQEVFVLLGIPEADDKRLFDSYV</sequence>
<dbReference type="EMBL" id="CP031395">
    <property type="protein sequence ID" value="QBK04493.1"/>
    <property type="molecule type" value="Genomic_DNA"/>
</dbReference>
<reference evidence="1 2" key="1">
    <citation type="submission" date="2018-07" db="EMBL/GenBank/DDBJ databases">
        <title>Exploring interactions and the metabolic potential of the ultra-small soil bacteria Hylemonella gracilis.</title>
        <authorList>
            <person name="Tyc O."/>
            <person name="Kulkarni P."/>
            <person name="Gawehns F."/>
            <person name="Hundscheid M."/>
            <person name="Zweers H."/>
            <person name="Garbeva P."/>
        </authorList>
    </citation>
    <scope>NUCLEOTIDE SEQUENCE [LARGE SCALE GENOMIC DNA]</scope>
    <source>
        <strain evidence="1 2">NS1</strain>
    </source>
</reference>
<organism evidence="1 2">
    <name type="scientific">Hylemonella gracilis</name>
    <dbReference type="NCBI Taxonomy" id="80880"/>
    <lineage>
        <taxon>Bacteria</taxon>
        <taxon>Pseudomonadati</taxon>
        <taxon>Pseudomonadota</taxon>
        <taxon>Betaproteobacteria</taxon>
        <taxon>Burkholderiales</taxon>
        <taxon>Comamonadaceae</taxon>
        <taxon>Hylemonella</taxon>
    </lineage>
</organism>